<dbReference type="KEGG" id="asan:AWM72_00190"/>
<dbReference type="EMBL" id="CP014160">
    <property type="protein sequence ID" value="AMB93299.1"/>
    <property type="molecule type" value="Genomic_DNA"/>
</dbReference>
<organism evidence="2 4">
    <name type="scientific">Aerococcus sanguinicola</name>
    <dbReference type="NCBI Taxonomy" id="119206"/>
    <lineage>
        <taxon>Bacteria</taxon>
        <taxon>Bacillati</taxon>
        <taxon>Bacillota</taxon>
        <taxon>Bacilli</taxon>
        <taxon>Lactobacillales</taxon>
        <taxon>Aerococcaceae</taxon>
        <taxon>Aerococcus</taxon>
    </lineage>
</organism>
<reference evidence="4" key="2">
    <citation type="submission" date="2016-01" db="EMBL/GenBank/DDBJ databases">
        <title>Six Aerococcus type strain genome sequencing and assembly using PacBio and Illumina Hiseq.</title>
        <authorList>
            <person name="Carkaci D."/>
            <person name="Dargis R."/>
            <person name="Nielsen X.C."/>
            <person name="Skovgaard O."/>
            <person name="Fuursted K."/>
            <person name="Christensen J.J."/>
        </authorList>
    </citation>
    <scope>NUCLEOTIDE SEQUENCE [LARGE SCALE GENOMIC DNA]</scope>
    <source>
        <strain evidence="4">CCUG43001</strain>
    </source>
</reference>
<evidence type="ECO:0000259" key="1">
    <source>
        <dbReference type="Pfam" id="PF01609"/>
    </source>
</evidence>
<evidence type="ECO:0000313" key="4">
    <source>
        <dbReference type="Proteomes" id="UP000069912"/>
    </source>
</evidence>
<dbReference type="GO" id="GO:0004803">
    <property type="term" value="F:transposase activity"/>
    <property type="evidence" value="ECO:0007669"/>
    <property type="project" value="InterPro"/>
</dbReference>
<dbReference type="Pfam" id="PF01609">
    <property type="entry name" value="DDE_Tnp_1"/>
    <property type="match status" value="1"/>
</dbReference>
<reference evidence="2 4" key="1">
    <citation type="journal article" date="2016" name="Genome Announc.">
        <title>Complete Genome Sequences of Aerococcus christensenii CCUG 28831T, Aerococcus sanguinicola CCUG 43001T, Aerococcus urinae CCUG 36881T, Aerococcus urinaeequi CCUG 28094T, Aerococcus urinaehominis CCUG 42038 BT, and Aerococcus viridans CCUG 4311T.</title>
        <authorList>
            <person name="Carkaci D."/>
            <person name="Dargis R."/>
            <person name="Nielsen X.C."/>
            <person name="Skovgaard O."/>
            <person name="Fuursted K."/>
            <person name="Christensen J.J."/>
        </authorList>
    </citation>
    <scope>NUCLEOTIDE SEQUENCE [LARGE SCALE GENOMIC DNA]</scope>
    <source>
        <strain evidence="2 4">CCUG43001</strain>
    </source>
</reference>
<dbReference type="InterPro" id="IPR002559">
    <property type="entry name" value="Transposase_11"/>
</dbReference>
<sequence length="531" mass="62008">MKKKSAIPLPEKRVSIKKSGNYRYVYYVQSYYVTKNGTRTHKDVAIGKLNEEDPTTFFPNQNYFELFTSSQPSEPEESSFKRAGFTCFLRELSKHLSLDSILCQVFEDAGEEILSLAYYMLAQGNTMTYLDDYYETHYNPHLCSPSEKKLGKLYALIEKGKRWSFFDLWRQATVREGDYVAYDVTSISTYGQDIELAGRGYNRDHENLPQVNVGVFYSQSAQLPIFYELYDGNIPDKTHLVDMIQLAEKLEVKLVTIVMDKGFLTSDNINFMMAHDIPFLMAFPQSQKLYRSWLLEYGQEVEQFAHYMGDLHCFGTQGPLTINDWELTGSIYLDMDKRGVDIVSLDSELNQREETLQAQVHKKMRKKKDPYFEVKVSDEKYITGYERKEESVNEAFKLCGLFGLLTNVADLDAEEALKMYRRRDVVESHYDSMKNQLEFYRLKTHHQQSTEAKFFIGFIAEIILAHIYRMFQTCELLPVRTFKSLVIELDKIYRIERSDGQVRANCLNRKQKDILELFDIEAEGFIRSICE</sequence>
<dbReference type="RefSeq" id="WP_067971459.1">
    <property type="nucleotide sequence ID" value="NZ_CAJHKM010000003.1"/>
</dbReference>
<dbReference type="EMBL" id="PKGY01000001">
    <property type="protein sequence ID" value="PKZ23095.1"/>
    <property type="molecule type" value="Genomic_DNA"/>
</dbReference>
<dbReference type="AlphaFoldDB" id="A0A0X8F9L5"/>
<dbReference type="PANTHER" id="PTHR34614:SF2">
    <property type="entry name" value="TRANSPOSASE IS4-LIKE DOMAIN-CONTAINING PROTEIN"/>
    <property type="match status" value="1"/>
</dbReference>
<evidence type="ECO:0000313" key="5">
    <source>
        <dbReference type="Proteomes" id="UP000234239"/>
    </source>
</evidence>
<dbReference type="Proteomes" id="UP000069912">
    <property type="component" value="Chromosome"/>
</dbReference>
<name>A0A0X8F9L5_9LACT</name>
<dbReference type="OrthoDB" id="2157903at2"/>
<feature type="domain" description="Transposase IS4-like" evidence="1">
    <location>
        <begin position="180"/>
        <end position="460"/>
    </location>
</feature>
<dbReference type="SUPFAM" id="SSF53098">
    <property type="entry name" value="Ribonuclease H-like"/>
    <property type="match status" value="1"/>
</dbReference>
<evidence type="ECO:0000313" key="3">
    <source>
        <dbReference type="EMBL" id="PKZ23095.1"/>
    </source>
</evidence>
<dbReference type="InterPro" id="IPR012337">
    <property type="entry name" value="RNaseH-like_sf"/>
</dbReference>
<dbReference type="PANTHER" id="PTHR34614">
    <property type="match status" value="1"/>
</dbReference>
<proteinExistence type="predicted"/>
<protein>
    <recommendedName>
        <fullName evidence="1">Transposase IS4-like domain-containing protein</fullName>
    </recommendedName>
</protein>
<evidence type="ECO:0000313" key="2">
    <source>
        <dbReference type="EMBL" id="AMB93299.1"/>
    </source>
</evidence>
<reference evidence="3 5" key="3">
    <citation type="submission" date="2017-12" db="EMBL/GenBank/DDBJ databases">
        <title>Phylogenetic diversity of female urinary microbiome.</title>
        <authorList>
            <person name="Thomas-White K."/>
            <person name="Wolfe A.J."/>
        </authorList>
    </citation>
    <scope>NUCLEOTIDE SEQUENCE [LARGE SCALE GENOMIC DNA]</scope>
    <source>
        <strain evidence="3 5">UMB0139</strain>
    </source>
</reference>
<dbReference type="Proteomes" id="UP000234239">
    <property type="component" value="Unassembled WGS sequence"/>
</dbReference>
<accession>A0A0X8F9L5</accession>
<dbReference type="GO" id="GO:0003677">
    <property type="term" value="F:DNA binding"/>
    <property type="evidence" value="ECO:0007669"/>
    <property type="project" value="InterPro"/>
</dbReference>
<dbReference type="GeneID" id="92902492"/>
<keyword evidence="4" id="KW-1185">Reference proteome</keyword>
<dbReference type="GO" id="GO:0006313">
    <property type="term" value="P:DNA transposition"/>
    <property type="evidence" value="ECO:0007669"/>
    <property type="project" value="InterPro"/>
</dbReference>
<gene>
    <name evidence="2" type="ORF">AWM72_00190</name>
    <name evidence="3" type="ORF">CYJ28_00655</name>
</gene>